<dbReference type="PANTHER" id="PTHR37534">
    <property type="entry name" value="TRANSCRIPTIONAL ACTIVATOR PROTEIN UGA3"/>
    <property type="match status" value="1"/>
</dbReference>
<name>A0A319DU89_ASPSB</name>
<feature type="non-terminal residue" evidence="7">
    <location>
        <position position="1"/>
    </location>
</feature>
<proteinExistence type="predicted"/>
<feature type="domain" description="Zn(2)-C6 fungal-type" evidence="6">
    <location>
        <begin position="21"/>
        <end position="51"/>
    </location>
</feature>
<feature type="region of interest" description="Disordered" evidence="5">
    <location>
        <begin position="1"/>
        <end position="30"/>
    </location>
</feature>
<evidence type="ECO:0000313" key="8">
    <source>
        <dbReference type="Proteomes" id="UP000248423"/>
    </source>
</evidence>
<organism evidence="7 8">
    <name type="scientific">Aspergillus sclerotiicarbonarius (strain CBS 121057 / IBT 28362)</name>
    <dbReference type="NCBI Taxonomy" id="1448318"/>
    <lineage>
        <taxon>Eukaryota</taxon>
        <taxon>Fungi</taxon>
        <taxon>Dikarya</taxon>
        <taxon>Ascomycota</taxon>
        <taxon>Pezizomycotina</taxon>
        <taxon>Eurotiomycetes</taxon>
        <taxon>Eurotiomycetidae</taxon>
        <taxon>Eurotiales</taxon>
        <taxon>Aspergillaceae</taxon>
        <taxon>Aspergillus</taxon>
        <taxon>Aspergillus subgen. Circumdati</taxon>
    </lineage>
</organism>
<dbReference type="GO" id="GO:0005634">
    <property type="term" value="C:nucleus"/>
    <property type="evidence" value="ECO:0007669"/>
    <property type="project" value="TreeGrafter"/>
</dbReference>
<dbReference type="AlphaFoldDB" id="A0A319DU89"/>
<keyword evidence="3" id="KW-0804">Transcription</keyword>
<dbReference type="PANTHER" id="PTHR37534:SF9">
    <property type="entry name" value="ZN(II)2CYS6 TRANSCRIPTION FACTOR (EUROFUNG)"/>
    <property type="match status" value="1"/>
</dbReference>
<keyword evidence="1" id="KW-0805">Transcription regulation</keyword>
<dbReference type="Gene3D" id="4.10.240.10">
    <property type="entry name" value="Zn(2)-C6 fungal-type DNA-binding domain"/>
    <property type="match status" value="1"/>
</dbReference>
<reference evidence="7 8" key="1">
    <citation type="submission" date="2018-02" db="EMBL/GenBank/DDBJ databases">
        <title>The genomes of Aspergillus section Nigri reveals drivers in fungal speciation.</title>
        <authorList>
            <consortium name="DOE Joint Genome Institute"/>
            <person name="Vesth T.C."/>
            <person name="Nybo J."/>
            <person name="Theobald S."/>
            <person name="Brandl J."/>
            <person name="Frisvad J.C."/>
            <person name="Nielsen K.F."/>
            <person name="Lyhne E.K."/>
            <person name="Kogle M.E."/>
            <person name="Kuo A."/>
            <person name="Riley R."/>
            <person name="Clum A."/>
            <person name="Nolan M."/>
            <person name="Lipzen A."/>
            <person name="Salamov A."/>
            <person name="Henrissat B."/>
            <person name="Wiebenga A."/>
            <person name="De vries R.P."/>
            <person name="Grigoriev I.V."/>
            <person name="Mortensen U.H."/>
            <person name="Andersen M.R."/>
            <person name="Baker S.E."/>
        </authorList>
    </citation>
    <scope>NUCLEOTIDE SEQUENCE [LARGE SCALE GENOMIC DNA]</scope>
    <source>
        <strain evidence="7 8">CBS 121057</strain>
    </source>
</reference>
<dbReference type="VEuPathDB" id="FungiDB:BO78DRAFT_18947"/>
<dbReference type="Proteomes" id="UP000248423">
    <property type="component" value="Unassembled WGS sequence"/>
</dbReference>
<protein>
    <submittedName>
        <fullName evidence="7">Zn(II)2Cys6 transcription factor</fullName>
    </submittedName>
</protein>
<keyword evidence="2" id="KW-0238">DNA-binding</keyword>
<dbReference type="InterPro" id="IPR001138">
    <property type="entry name" value="Zn2Cys6_DnaBD"/>
</dbReference>
<dbReference type="OrthoDB" id="4150114at2759"/>
<dbReference type="GO" id="GO:0008270">
    <property type="term" value="F:zinc ion binding"/>
    <property type="evidence" value="ECO:0007669"/>
    <property type="project" value="InterPro"/>
</dbReference>
<gene>
    <name evidence="7" type="ORF">BO78DRAFT_18947</name>
</gene>
<dbReference type="GO" id="GO:0000976">
    <property type="term" value="F:transcription cis-regulatory region binding"/>
    <property type="evidence" value="ECO:0007669"/>
    <property type="project" value="TreeGrafter"/>
</dbReference>
<evidence type="ECO:0000313" key="7">
    <source>
        <dbReference type="EMBL" id="PYI01282.1"/>
    </source>
</evidence>
<evidence type="ECO:0000256" key="1">
    <source>
        <dbReference type="ARBA" id="ARBA00023015"/>
    </source>
</evidence>
<dbReference type="GO" id="GO:0000981">
    <property type="term" value="F:DNA-binding transcription factor activity, RNA polymerase II-specific"/>
    <property type="evidence" value="ECO:0007669"/>
    <property type="project" value="InterPro"/>
</dbReference>
<keyword evidence="8" id="KW-1185">Reference proteome</keyword>
<dbReference type="SMART" id="SM00066">
    <property type="entry name" value="GAL4"/>
    <property type="match status" value="1"/>
</dbReference>
<dbReference type="GO" id="GO:0045944">
    <property type="term" value="P:positive regulation of transcription by RNA polymerase II"/>
    <property type="evidence" value="ECO:0007669"/>
    <property type="project" value="TreeGrafter"/>
</dbReference>
<dbReference type="Pfam" id="PF00172">
    <property type="entry name" value="Zn_clus"/>
    <property type="match status" value="1"/>
</dbReference>
<dbReference type="InterPro" id="IPR036864">
    <property type="entry name" value="Zn2-C6_fun-type_DNA-bd_sf"/>
</dbReference>
<evidence type="ECO:0000256" key="4">
    <source>
        <dbReference type="ARBA" id="ARBA00023242"/>
    </source>
</evidence>
<evidence type="ECO:0000256" key="3">
    <source>
        <dbReference type="ARBA" id="ARBA00023163"/>
    </source>
</evidence>
<evidence type="ECO:0000259" key="6">
    <source>
        <dbReference type="PROSITE" id="PS50048"/>
    </source>
</evidence>
<accession>A0A319DU89</accession>
<dbReference type="STRING" id="1448318.A0A319DU89"/>
<feature type="compositionally biased region" description="Basic residues" evidence="5">
    <location>
        <begin position="14"/>
        <end position="30"/>
    </location>
</feature>
<dbReference type="PROSITE" id="PS50048">
    <property type="entry name" value="ZN2_CY6_FUNGAL_2"/>
    <property type="match status" value="1"/>
</dbReference>
<sequence>MPMQSPKKNLNPPKIRRSHSGCRPCRRRGKRCDETKPSCRACARLSLECSYGVNFSFHNFSVQVLQHAASQSAPSTDRLCISNSFGNISNVAISAALSSGDNLEFSYLNHFREHVRHLLPAVSPQVTDGFLQSPCLRSAVLCISASNLSMLNARVQSRTLVGNSRRSVFSPLVNMLHHNYAQKYHNLALGYLRNANPEAKDQAPALLAAHVLLAYYHHASTDHLSFRLAVEDSVRFVLQNRASITDSPDGAASLQMWYRLCTSHRPAKPPALLLEGVGASTIGPNPLPDVSEHLYLRCILGMNGDDLIYDILIKVLEIRTKLVVFRCVAGSCQISELSSEIGSLAYEIMNKMLGRQCVSDDYAEAREGCVRGSHLLGLLEVQKERLKVWRSILDKDQLSINPSSLCRRFPTHRDAMNALYYMLCEITFEEANICSASDRVPGHEYSATIGNMAHTICHIASQLSFNMSNTSDVYTLSLAEVLLQLVFASPSDQLFHYILDVLWPQLEMNGKGYEHSHYPTHLVKRIIAQTAAYWEEGRAVTFALPAVAENISKQKLLDIDHPVDLVVCGYNNDGQYFIEKALLP</sequence>
<dbReference type="EMBL" id="KZ826419">
    <property type="protein sequence ID" value="PYI01282.1"/>
    <property type="molecule type" value="Genomic_DNA"/>
</dbReference>
<evidence type="ECO:0000256" key="2">
    <source>
        <dbReference type="ARBA" id="ARBA00023125"/>
    </source>
</evidence>
<evidence type="ECO:0000256" key="5">
    <source>
        <dbReference type="SAM" id="MobiDB-lite"/>
    </source>
</evidence>
<dbReference type="CDD" id="cd00067">
    <property type="entry name" value="GAL4"/>
    <property type="match status" value="1"/>
</dbReference>
<dbReference type="SUPFAM" id="SSF57701">
    <property type="entry name" value="Zn2/Cys6 DNA-binding domain"/>
    <property type="match status" value="1"/>
</dbReference>
<keyword evidence="4" id="KW-0539">Nucleus</keyword>